<dbReference type="EMBL" id="JADCNL010000011">
    <property type="protein sequence ID" value="KAG0461463.1"/>
    <property type="molecule type" value="Genomic_DNA"/>
</dbReference>
<proteinExistence type="predicted"/>
<dbReference type="Gene3D" id="3.40.50.300">
    <property type="entry name" value="P-loop containing nucleotide triphosphate hydrolases"/>
    <property type="match status" value="1"/>
</dbReference>
<organism evidence="4 5">
    <name type="scientific">Vanilla planifolia</name>
    <name type="common">Vanilla</name>
    <dbReference type="NCBI Taxonomy" id="51239"/>
    <lineage>
        <taxon>Eukaryota</taxon>
        <taxon>Viridiplantae</taxon>
        <taxon>Streptophyta</taxon>
        <taxon>Embryophyta</taxon>
        <taxon>Tracheophyta</taxon>
        <taxon>Spermatophyta</taxon>
        <taxon>Magnoliopsida</taxon>
        <taxon>Liliopsida</taxon>
        <taxon>Asparagales</taxon>
        <taxon>Orchidaceae</taxon>
        <taxon>Vanilloideae</taxon>
        <taxon>Vanilleae</taxon>
        <taxon>Vanilla</taxon>
    </lineage>
</organism>
<dbReference type="PANTHER" id="PTHR20953:SF3">
    <property type="entry name" value="P-LOOP CONTAINING NUCLEOSIDE TRIPHOSPHATE HYDROLASES SUPERFAMILY PROTEIN"/>
    <property type="match status" value="1"/>
</dbReference>
<evidence type="ECO:0000313" key="5">
    <source>
        <dbReference type="Proteomes" id="UP000636800"/>
    </source>
</evidence>
<dbReference type="CDD" id="cd02645">
    <property type="entry name" value="R3H_AAA"/>
    <property type="match status" value="1"/>
</dbReference>
<dbReference type="AlphaFoldDB" id="A0A835Q2N3"/>
<dbReference type="PANTHER" id="PTHR20953">
    <property type="entry name" value="KINASE-RELATED"/>
    <property type="match status" value="1"/>
</dbReference>
<keyword evidence="1" id="KW-0547">Nucleotide-binding</keyword>
<dbReference type="GO" id="GO:0005524">
    <property type="term" value="F:ATP binding"/>
    <property type="evidence" value="ECO:0007669"/>
    <property type="project" value="UniProtKB-KW"/>
</dbReference>
<feature type="domain" description="AAA+ ATPase" evidence="3">
    <location>
        <begin position="125"/>
        <end position="259"/>
    </location>
</feature>
<protein>
    <recommendedName>
        <fullName evidence="3">AAA+ ATPase domain-containing protein</fullName>
    </recommendedName>
</protein>
<dbReference type="Pfam" id="PF19568">
    <property type="entry name" value="Spore_III_AA"/>
    <property type="match status" value="1"/>
</dbReference>
<gene>
    <name evidence="4" type="ORF">HPP92_021760</name>
</gene>
<dbReference type="GO" id="GO:0009507">
    <property type="term" value="C:chloroplast"/>
    <property type="evidence" value="ECO:0007669"/>
    <property type="project" value="TreeGrafter"/>
</dbReference>
<dbReference type="InterPro" id="IPR058670">
    <property type="entry name" value="PTPase_dom"/>
</dbReference>
<accession>A0A835Q2N3</accession>
<dbReference type="FunFam" id="3.40.50.300:FF:001088">
    <property type="entry name" value="uncharacterized protein ycf45 isoform X2"/>
    <property type="match status" value="1"/>
</dbReference>
<keyword evidence="5" id="KW-1185">Reference proteome</keyword>
<name>A0A835Q2N3_VANPL</name>
<evidence type="ECO:0000313" key="4">
    <source>
        <dbReference type="EMBL" id="KAG0461463.1"/>
    </source>
</evidence>
<evidence type="ECO:0000256" key="1">
    <source>
        <dbReference type="ARBA" id="ARBA00022741"/>
    </source>
</evidence>
<sequence length="586" mass="63687">MKRKANSMMSLLASSSFYQKTCAGVLRAIPSSGILSRSLWTLDARPRAVPVGDFVLSERAITDEDIQYATSQVGDFAADNRAGISRTLHRISAIRNRKGAIIGLTCRVGRAISGSASLLRDLVKDGGSLLLIGPPGVGKTTIIRDIARILADDFRKRVIIVDTSNEIGGDGDIPHSGIGSARRLQVPISEMQHKILIEAVENHMPQVIIIDEIGTKLEAIAASTIAQRGIQLVATAHGVTIENLIMNPSLDILVGGVQSVTLGDEEANRRGVQKTVLERKGPSTFTYAAEIVSQTELRLHHSLEATVDALLAGHSPKYEIRQKSPMQSSDVKLFVPKDSMDRNLADYNVENHNNESIAENLKDSSSPILEKSPETKRDFHLFVHGVTEGSVLHAIKQLEIEETFVLTDNISKADALLALSSKLKKNSKIQAVARSNGIPIFVTKTNEIMQISKAVRALIDDPFNATKEAEPEEQVSLSEKTDALEEARLAIEQVVIPCGEAAELLPRPMPILRSQIELIEGYKLKWEKLSHGSNISLCILPIRLKTQKTSPADESIDASGTLDDANCISDSESASNDAIRLPLLPD</sequence>
<keyword evidence="2" id="KW-0067">ATP-binding</keyword>
<dbReference type="InterPro" id="IPR027417">
    <property type="entry name" value="P-loop_NTPase"/>
</dbReference>
<dbReference type="SUPFAM" id="SSF52540">
    <property type="entry name" value="P-loop containing nucleoside triphosphate hydrolases"/>
    <property type="match status" value="1"/>
</dbReference>
<dbReference type="Pfam" id="PF25516">
    <property type="entry name" value="PTPase"/>
    <property type="match status" value="1"/>
</dbReference>
<comment type="caution">
    <text evidence="4">The sequence shown here is derived from an EMBL/GenBank/DDBJ whole genome shotgun (WGS) entry which is preliminary data.</text>
</comment>
<dbReference type="Proteomes" id="UP000636800">
    <property type="component" value="Chromosome 11"/>
</dbReference>
<evidence type="ECO:0000256" key="2">
    <source>
        <dbReference type="ARBA" id="ARBA00022840"/>
    </source>
</evidence>
<dbReference type="InterPro" id="IPR045735">
    <property type="entry name" value="Spore_III_AA_AAA+_ATPase"/>
</dbReference>
<dbReference type="InterPro" id="IPR003593">
    <property type="entry name" value="AAA+_ATPase"/>
</dbReference>
<dbReference type="OrthoDB" id="10056939at2759"/>
<evidence type="ECO:0000259" key="3">
    <source>
        <dbReference type="SMART" id="SM00382"/>
    </source>
</evidence>
<dbReference type="CDD" id="cd00009">
    <property type="entry name" value="AAA"/>
    <property type="match status" value="1"/>
</dbReference>
<dbReference type="InterPro" id="IPR034081">
    <property type="entry name" value="R3H_AAA"/>
</dbReference>
<reference evidence="4 5" key="1">
    <citation type="journal article" date="2020" name="Nat. Food">
        <title>A phased Vanilla planifolia genome enables genetic improvement of flavour and production.</title>
        <authorList>
            <person name="Hasing T."/>
            <person name="Tang H."/>
            <person name="Brym M."/>
            <person name="Khazi F."/>
            <person name="Huang T."/>
            <person name="Chambers A.H."/>
        </authorList>
    </citation>
    <scope>NUCLEOTIDE SEQUENCE [LARGE SCALE GENOMIC DNA]</scope>
    <source>
        <tissue evidence="4">Leaf</tissue>
    </source>
</reference>
<dbReference type="PRINTS" id="PR00830">
    <property type="entry name" value="ENDOLAPTASE"/>
</dbReference>
<dbReference type="SMART" id="SM00382">
    <property type="entry name" value="AAA"/>
    <property type="match status" value="1"/>
</dbReference>